<sequence>MELKQRYKNINDTLNYLRLQVQESIPFARSYVPQFSDPVQFFLWLKPQLKYKNDPKDTELLQSFGTLMINNFYGTPGMGDCDCFTIAGLAGCMVQKWNNKKLYITLAGRNKFTPVHIWSGVILDGKNYPLDFTNAIPGKIRSYPF</sequence>
<reference evidence="1" key="1">
    <citation type="submission" date="2018-10" db="EMBL/GenBank/DDBJ databases">
        <title>Iterative Subtractive Binning of Freshwater Chronoseries Metagenomes Recovers Nearly Complete Genomes from over Four Hundred Novel Species.</title>
        <authorList>
            <person name="Rodriguez-R L.M."/>
            <person name="Tsementzi D."/>
            <person name="Luo C."/>
            <person name="Konstantinidis K.T."/>
        </authorList>
    </citation>
    <scope>NUCLEOTIDE SEQUENCE</scope>
    <source>
        <strain evidence="1">WB7_6_001</strain>
    </source>
</reference>
<evidence type="ECO:0000313" key="1">
    <source>
        <dbReference type="EMBL" id="NBN88677.1"/>
    </source>
</evidence>
<comment type="caution">
    <text evidence="1">The sequence shown here is derived from an EMBL/GenBank/DDBJ whole genome shotgun (WGS) entry which is preliminary data.</text>
</comment>
<evidence type="ECO:0000313" key="2">
    <source>
        <dbReference type="Proteomes" id="UP000713222"/>
    </source>
</evidence>
<name>A0A964UZI5_9PROT</name>
<feature type="non-terminal residue" evidence="1">
    <location>
        <position position="145"/>
    </location>
</feature>
<dbReference type="AlphaFoldDB" id="A0A964UZI5"/>
<organism evidence="1 2">
    <name type="scientific">Candidatus Fonsibacter lacus</name>
    <dbReference type="NCBI Taxonomy" id="2576439"/>
    <lineage>
        <taxon>Bacteria</taxon>
        <taxon>Pseudomonadati</taxon>
        <taxon>Pseudomonadota</taxon>
        <taxon>Alphaproteobacteria</taxon>
        <taxon>Candidatus Pelagibacterales</taxon>
        <taxon>Candidatus Pelagibacterales incertae sedis</taxon>
        <taxon>Candidatus Fonsibacter</taxon>
    </lineage>
</organism>
<dbReference type="EMBL" id="RGET01000229">
    <property type="protein sequence ID" value="NBN88677.1"/>
    <property type="molecule type" value="Genomic_DNA"/>
</dbReference>
<proteinExistence type="predicted"/>
<accession>A0A964UZI5</accession>
<gene>
    <name evidence="1" type="ORF">EBV32_06280</name>
</gene>
<dbReference type="Proteomes" id="UP000713222">
    <property type="component" value="Unassembled WGS sequence"/>
</dbReference>
<protein>
    <submittedName>
        <fullName evidence="1">Uncharacterized protein</fullName>
    </submittedName>
</protein>